<gene>
    <name evidence="2" type="ORF">KASA_0M03685G</name>
</gene>
<feature type="region of interest" description="Disordered" evidence="1">
    <location>
        <begin position="148"/>
        <end position="227"/>
    </location>
</feature>
<proteinExistence type="predicted"/>
<reference evidence="2 3" key="1">
    <citation type="submission" date="2017-04" db="EMBL/GenBank/DDBJ databases">
        <authorList>
            <person name="Afonso C.L."/>
            <person name="Miller P.J."/>
            <person name="Scott M.A."/>
            <person name="Spackman E."/>
            <person name="Goraichik I."/>
            <person name="Dimitrov K.M."/>
            <person name="Suarez D.L."/>
            <person name="Swayne D.E."/>
        </authorList>
    </citation>
    <scope>NUCLEOTIDE SEQUENCE [LARGE SCALE GENOMIC DNA]</scope>
</reference>
<keyword evidence="2" id="KW-0418">Kinase</keyword>
<feature type="compositionally biased region" description="Low complexity" evidence="1">
    <location>
        <begin position="148"/>
        <end position="169"/>
    </location>
</feature>
<feature type="compositionally biased region" description="Polar residues" evidence="1">
    <location>
        <begin position="40"/>
        <end position="92"/>
    </location>
</feature>
<keyword evidence="2" id="KW-0808">Transferase</keyword>
<protein>
    <submittedName>
        <fullName evidence="2">Similar to Saccharomyces cerevisiae YDR480W DIG2 MAP kinase-responsive inhibitor of the Ste12p transcription factor</fullName>
    </submittedName>
</protein>
<dbReference type="OrthoDB" id="4069237at2759"/>
<organism evidence="2 3">
    <name type="scientific">Maudiozyma saulgeensis</name>
    <dbReference type="NCBI Taxonomy" id="1789683"/>
    <lineage>
        <taxon>Eukaryota</taxon>
        <taxon>Fungi</taxon>
        <taxon>Dikarya</taxon>
        <taxon>Ascomycota</taxon>
        <taxon>Saccharomycotina</taxon>
        <taxon>Saccharomycetes</taxon>
        <taxon>Saccharomycetales</taxon>
        <taxon>Saccharomycetaceae</taxon>
        <taxon>Maudiozyma</taxon>
    </lineage>
</organism>
<dbReference type="STRING" id="1789683.A0A1X7R5K2"/>
<evidence type="ECO:0000313" key="2">
    <source>
        <dbReference type="EMBL" id="SMN20932.1"/>
    </source>
</evidence>
<dbReference type="GO" id="GO:0016301">
    <property type="term" value="F:kinase activity"/>
    <property type="evidence" value="ECO:0007669"/>
    <property type="project" value="UniProtKB-KW"/>
</dbReference>
<evidence type="ECO:0000313" key="3">
    <source>
        <dbReference type="Proteomes" id="UP000196158"/>
    </source>
</evidence>
<feature type="compositionally biased region" description="Polar residues" evidence="1">
    <location>
        <begin position="427"/>
        <end position="446"/>
    </location>
</feature>
<feature type="compositionally biased region" description="Polar residues" evidence="1">
    <location>
        <begin position="111"/>
        <end position="120"/>
    </location>
</feature>
<name>A0A1X7R5K2_9SACH</name>
<dbReference type="AlphaFoldDB" id="A0A1X7R5K2"/>
<feature type="region of interest" description="Disordered" evidence="1">
    <location>
        <begin position="427"/>
        <end position="452"/>
    </location>
</feature>
<sequence length="513" mass="56339">MTESISARFTSKVDNIVDPIPKSKGQEIKSILNNDPPDEQISSSSNTATPFQNNLNNQTKDTPSATFSGNEFNNTNISRPRSSLSTVSNPVISSRKRHLSDLLSPRPEYSSDPNTSGPQQSLRTSVSCSPSCSSASDCSSCSSCYSSNSTSASSSTGSSSTSSRITSVSMQGPPLLQNKSKSLKRRRIPPPLNISPTSKDAPTRHKHLHTNNEKIKNPIPSSAVSSRFKPQSNVVQPRSAPADVTTFQKAQNLIKPKVVYLGKENKAPNKIQNHGVIGGPNLQVPVQGWYPPLNGLRNTGRYPIAAGNTPISAVSPQFPYYPMYPMTPWGTPTNIGMNVPQGIYPYPYPYPNTYPNQYPSQATAFNNTNTTHNIAKPLTYHNSTPPPKFKGKKMKISKVNNNIQSQSHKFKVNEVTVNQTTSLRNTFQNEQTSESATPMQKNNVKSDSGKENNDIMSGEIRLMSDVFSFEFPKNSIPTKKGIKNQTSSNVNNFSKQLFMNICGRIWDESQLLQ</sequence>
<evidence type="ECO:0000256" key="1">
    <source>
        <dbReference type="SAM" id="MobiDB-lite"/>
    </source>
</evidence>
<dbReference type="EMBL" id="FXLY01000006">
    <property type="protein sequence ID" value="SMN20932.1"/>
    <property type="molecule type" value="Genomic_DNA"/>
</dbReference>
<accession>A0A1X7R5K2</accession>
<feature type="compositionally biased region" description="Polar residues" evidence="1">
    <location>
        <begin position="1"/>
        <end position="13"/>
    </location>
</feature>
<dbReference type="Proteomes" id="UP000196158">
    <property type="component" value="Unassembled WGS sequence"/>
</dbReference>
<feature type="region of interest" description="Disordered" evidence="1">
    <location>
        <begin position="1"/>
        <end position="126"/>
    </location>
</feature>
<keyword evidence="3" id="KW-1185">Reference proteome</keyword>